<protein>
    <submittedName>
        <fullName evidence="3">Uncharacterized protein</fullName>
    </submittedName>
</protein>
<reference evidence="3" key="1">
    <citation type="submission" date="2023-04" db="EMBL/GenBank/DDBJ databases">
        <title>Black Yeasts Isolated from many extreme environments.</title>
        <authorList>
            <person name="Coleine C."/>
            <person name="Stajich J.E."/>
            <person name="Selbmann L."/>
        </authorList>
    </citation>
    <scope>NUCLEOTIDE SEQUENCE</scope>
    <source>
        <strain evidence="3">CCFEE 5312</strain>
    </source>
</reference>
<gene>
    <name evidence="3" type="ORF">LTR09_007458</name>
</gene>
<accession>A0AAJ0DJC2</accession>
<organism evidence="3 4">
    <name type="scientific">Extremus antarcticus</name>
    <dbReference type="NCBI Taxonomy" id="702011"/>
    <lineage>
        <taxon>Eukaryota</taxon>
        <taxon>Fungi</taxon>
        <taxon>Dikarya</taxon>
        <taxon>Ascomycota</taxon>
        <taxon>Pezizomycotina</taxon>
        <taxon>Dothideomycetes</taxon>
        <taxon>Dothideomycetidae</taxon>
        <taxon>Mycosphaerellales</taxon>
        <taxon>Extremaceae</taxon>
        <taxon>Extremus</taxon>
    </lineage>
</organism>
<keyword evidence="2" id="KW-0472">Membrane</keyword>
<feature type="compositionally biased region" description="Low complexity" evidence="1">
    <location>
        <begin position="269"/>
        <end position="284"/>
    </location>
</feature>
<keyword evidence="2" id="KW-1133">Transmembrane helix</keyword>
<feature type="transmembrane region" description="Helical" evidence="2">
    <location>
        <begin position="505"/>
        <end position="529"/>
    </location>
</feature>
<feature type="region of interest" description="Disordered" evidence="1">
    <location>
        <begin position="251"/>
        <end position="284"/>
    </location>
</feature>
<dbReference type="EMBL" id="JAWDJX010000026">
    <property type="protein sequence ID" value="KAK3051435.1"/>
    <property type="molecule type" value="Genomic_DNA"/>
</dbReference>
<feature type="compositionally biased region" description="Polar residues" evidence="1">
    <location>
        <begin position="1"/>
        <end position="10"/>
    </location>
</feature>
<keyword evidence="4" id="KW-1185">Reference proteome</keyword>
<feature type="compositionally biased region" description="Basic and acidic residues" evidence="1">
    <location>
        <begin position="428"/>
        <end position="445"/>
    </location>
</feature>
<keyword evidence="2" id="KW-0812">Transmembrane</keyword>
<feature type="transmembrane region" description="Helical" evidence="2">
    <location>
        <begin position="463"/>
        <end position="484"/>
    </location>
</feature>
<proteinExistence type="predicted"/>
<name>A0AAJ0DJC2_9PEZI</name>
<feature type="region of interest" description="Disordered" evidence="1">
    <location>
        <begin position="1"/>
        <end position="154"/>
    </location>
</feature>
<evidence type="ECO:0000313" key="3">
    <source>
        <dbReference type="EMBL" id="KAK3051435.1"/>
    </source>
</evidence>
<dbReference type="AlphaFoldDB" id="A0AAJ0DJC2"/>
<feature type="region of interest" description="Disordered" evidence="1">
    <location>
        <begin position="426"/>
        <end position="445"/>
    </location>
</feature>
<comment type="caution">
    <text evidence="3">The sequence shown here is derived from an EMBL/GenBank/DDBJ whole genome shotgun (WGS) entry which is preliminary data.</text>
</comment>
<evidence type="ECO:0000313" key="4">
    <source>
        <dbReference type="Proteomes" id="UP001271007"/>
    </source>
</evidence>
<sequence length="534" mass="58653">MQMESLNSQPDMGLRTIDFFEDSSDNDTTPSDVIAPDVDLVERRASAGKKHRQATLTAENFATQCESRTGRPEPDQQGYQRLVADDPLPRPRRMPGSASSSFHGSVDELLPRGPRVHHSSPPLRTSLIASEYTPRSSSLVERPDRRHSAMPAPKVDPTLGAYAIAHEITLNALMRDEQALDRSLQSFALAPLSAEGRQSSLPVGLDPRSPRGPIFSSPATGKKSVHVVPPPVNTAAPKHSIPADIVRTPYPFSPDHPRRKDFGQNIPPSTSAHSTASSTESTLTVSIRRRNANCRSRVTTLTIPATNDFTAVRSHSVGAKERHFKALDYDDSHLFQELRRCYRELSGPNRFLSARSLRRIAVSGPATKAADAGYGWRSPRLLAHKGLSDTFSEEQILRHYRKPALGQSRYAFVHWAHRIASATPNRLESLEDKPPEDAEREARGENERPEGLEFVVSWSVVRILIAILLVLIASTAAALLWTFLGRNTTADWPPRGGFRDAGDRVGTGVLIGVCVLLLGTSSIAGWLGLSWLLI</sequence>
<evidence type="ECO:0000256" key="2">
    <source>
        <dbReference type="SAM" id="Phobius"/>
    </source>
</evidence>
<dbReference type="Proteomes" id="UP001271007">
    <property type="component" value="Unassembled WGS sequence"/>
</dbReference>
<feature type="compositionally biased region" description="Polar residues" evidence="1">
    <location>
        <begin position="54"/>
        <end position="67"/>
    </location>
</feature>
<evidence type="ECO:0000256" key="1">
    <source>
        <dbReference type="SAM" id="MobiDB-lite"/>
    </source>
</evidence>